<comment type="function">
    <text evidence="1 5">Catalyzes the insertion of molybdate into adenylated molybdopterin with the concomitant release of AMP.</text>
</comment>
<sequence>MRVHRDTPRPERAATERPQPPVAWERARGAARDLARSVGFPPCRHEPLQDALGATLAEDLVAGVAIPFYDTAAMDGYAVAGPAPWTVVGEVPAGAAPTAVSALQSGQAMEIATGAPVPEGTEAVLPYEEADRDGAHLGGTVRAGRHIRRTGEDTATGETVLPAGSPVTPAVLGLAASLAHDTLPVLRPRVTALVTGDELIHSGAPAAGAVRDAIGPVLPGLAGWAGAELSHTHHVADDRAATVAAFRAAAEQHSASVIVACGASSVGRADHVRAALTELGATVLVEGVACRPGHPQLLAHLGAGEAAGPIVVGLPGNPNAALAAALTLLVPVLAGLSGRDDPTRATPSRLPLRGEVAAHPRDTRLVAVALAGECAYPVGHDRPATLRGAAMADALAVVPPGWSEGEVELLRLPH</sequence>
<dbReference type="Proteomes" id="UP001500908">
    <property type="component" value="Unassembled WGS sequence"/>
</dbReference>
<accession>A0ABP7FTI8</accession>
<keyword evidence="5" id="KW-0501">Molybdenum cofactor biosynthesis</keyword>
<dbReference type="InterPro" id="IPR036425">
    <property type="entry name" value="MoaB/Mog-like_dom_sf"/>
</dbReference>
<dbReference type="SUPFAM" id="SSF53218">
    <property type="entry name" value="Molybdenum cofactor biosynthesis proteins"/>
    <property type="match status" value="1"/>
</dbReference>
<keyword evidence="5" id="KW-0808">Transferase</keyword>
<comment type="cofactor">
    <cofactor evidence="5">
        <name>Mg(2+)</name>
        <dbReference type="ChEBI" id="CHEBI:18420"/>
    </cofactor>
</comment>
<feature type="region of interest" description="Disordered" evidence="6">
    <location>
        <begin position="1"/>
        <end position="24"/>
    </location>
</feature>
<keyword evidence="9" id="KW-1185">Reference proteome</keyword>
<organism evidence="8 9">
    <name type="scientific">Salinactinospora qingdaonensis</name>
    <dbReference type="NCBI Taxonomy" id="702744"/>
    <lineage>
        <taxon>Bacteria</taxon>
        <taxon>Bacillati</taxon>
        <taxon>Actinomycetota</taxon>
        <taxon>Actinomycetes</taxon>
        <taxon>Streptosporangiales</taxon>
        <taxon>Nocardiopsidaceae</taxon>
        <taxon>Salinactinospora</taxon>
    </lineage>
</organism>
<dbReference type="InterPro" id="IPR038987">
    <property type="entry name" value="MoeA-like"/>
</dbReference>
<dbReference type="InterPro" id="IPR036688">
    <property type="entry name" value="MoeA_C_domain_IV_sf"/>
</dbReference>
<dbReference type="InterPro" id="IPR036135">
    <property type="entry name" value="MoeA_linker/N_sf"/>
</dbReference>
<dbReference type="EMBL" id="BAABDD010000011">
    <property type="protein sequence ID" value="GAA3746938.1"/>
    <property type="molecule type" value="Genomic_DNA"/>
</dbReference>
<comment type="pathway">
    <text evidence="5">Cofactor biosynthesis; molybdopterin biosynthesis.</text>
</comment>
<gene>
    <name evidence="8" type="ORF">GCM10022402_28040</name>
</gene>
<dbReference type="SMART" id="SM00852">
    <property type="entry name" value="MoCF_biosynth"/>
    <property type="match status" value="1"/>
</dbReference>
<dbReference type="Pfam" id="PF00994">
    <property type="entry name" value="MoCF_biosynth"/>
    <property type="match status" value="1"/>
</dbReference>
<name>A0ABP7FTI8_9ACTN</name>
<evidence type="ECO:0000313" key="8">
    <source>
        <dbReference type="EMBL" id="GAA3746938.1"/>
    </source>
</evidence>
<dbReference type="InterPro" id="IPR001453">
    <property type="entry name" value="MoaB/Mog_dom"/>
</dbReference>
<feature type="compositionally biased region" description="Basic and acidic residues" evidence="6">
    <location>
        <begin position="1"/>
        <end position="15"/>
    </location>
</feature>
<comment type="similarity">
    <text evidence="2 5">Belongs to the MoeA family.</text>
</comment>
<dbReference type="Gene3D" id="2.170.190.11">
    <property type="entry name" value="Molybdopterin biosynthesis moea protein, domain 3"/>
    <property type="match status" value="1"/>
</dbReference>
<evidence type="ECO:0000256" key="6">
    <source>
        <dbReference type="SAM" id="MobiDB-lite"/>
    </source>
</evidence>
<comment type="catalytic activity">
    <reaction evidence="4">
        <text>adenylyl-molybdopterin + molybdate = Mo-molybdopterin + AMP + H(+)</text>
        <dbReference type="Rhea" id="RHEA:35047"/>
        <dbReference type="ChEBI" id="CHEBI:15378"/>
        <dbReference type="ChEBI" id="CHEBI:36264"/>
        <dbReference type="ChEBI" id="CHEBI:62727"/>
        <dbReference type="ChEBI" id="CHEBI:71302"/>
        <dbReference type="ChEBI" id="CHEBI:456215"/>
        <dbReference type="EC" id="2.10.1.1"/>
    </reaction>
</comment>
<dbReference type="RefSeq" id="WP_344971779.1">
    <property type="nucleotide sequence ID" value="NZ_BAABDD010000011.1"/>
</dbReference>
<evidence type="ECO:0000256" key="1">
    <source>
        <dbReference type="ARBA" id="ARBA00002901"/>
    </source>
</evidence>
<keyword evidence="5" id="KW-0479">Metal-binding</keyword>
<protein>
    <recommendedName>
        <fullName evidence="5">Molybdopterin molybdenumtransferase</fullName>
        <ecNumber evidence="5">2.10.1.1</ecNumber>
    </recommendedName>
</protein>
<dbReference type="SUPFAM" id="SSF63882">
    <property type="entry name" value="MoeA N-terminal region -like"/>
    <property type="match status" value="1"/>
</dbReference>
<evidence type="ECO:0000313" key="9">
    <source>
        <dbReference type="Proteomes" id="UP001500908"/>
    </source>
</evidence>
<reference evidence="9" key="1">
    <citation type="journal article" date="2019" name="Int. J. Syst. Evol. Microbiol.">
        <title>The Global Catalogue of Microorganisms (GCM) 10K type strain sequencing project: providing services to taxonomists for standard genome sequencing and annotation.</title>
        <authorList>
            <consortium name="The Broad Institute Genomics Platform"/>
            <consortium name="The Broad Institute Genome Sequencing Center for Infectious Disease"/>
            <person name="Wu L."/>
            <person name="Ma J."/>
        </authorList>
    </citation>
    <scope>NUCLEOTIDE SEQUENCE [LARGE SCALE GENOMIC DNA]</scope>
    <source>
        <strain evidence="9">JCM 17137</strain>
    </source>
</reference>
<dbReference type="Gene3D" id="3.90.105.10">
    <property type="entry name" value="Molybdopterin biosynthesis moea protein, domain 2"/>
    <property type="match status" value="1"/>
</dbReference>
<comment type="caution">
    <text evidence="8">The sequence shown here is derived from an EMBL/GenBank/DDBJ whole genome shotgun (WGS) entry which is preliminary data.</text>
</comment>
<dbReference type="CDD" id="cd00887">
    <property type="entry name" value="MoeA"/>
    <property type="match status" value="1"/>
</dbReference>
<dbReference type="InterPro" id="IPR005110">
    <property type="entry name" value="MoeA_linker/N"/>
</dbReference>
<dbReference type="Gene3D" id="2.40.340.10">
    <property type="entry name" value="MoeA, C-terminal, domain IV"/>
    <property type="match status" value="1"/>
</dbReference>
<evidence type="ECO:0000259" key="7">
    <source>
        <dbReference type="SMART" id="SM00852"/>
    </source>
</evidence>
<evidence type="ECO:0000256" key="3">
    <source>
        <dbReference type="ARBA" id="ARBA00022505"/>
    </source>
</evidence>
<evidence type="ECO:0000256" key="5">
    <source>
        <dbReference type="RuleBase" id="RU365090"/>
    </source>
</evidence>
<evidence type="ECO:0000256" key="2">
    <source>
        <dbReference type="ARBA" id="ARBA00010763"/>
    </source>
</evidence>
<dbReference type="EC" id="2.10.1.1" evidence="5"/>
<dbReference type="Gene3D" id="3.40.980.10">
    <property type="entry name" value="MoaB/Mog-like domain"/>
    <property type="match status" value="1"/>
</dbReference>
<proteinExistence type="inferred from homology"/>
<keyword evidence="5" id="KW-0460">Magnesium</keyword>
<dbReference type="Pfam" id="PF03453">
    <property type="entry name" value="MoeA_N"/>
    <property type="match status" value="1"/>
</dbReference>
<evidence type="ECO:0000256" key="4">
    <source>
        <dbReference type="ARBA" id="ARBA00047317"/>
    </source>
</evidence>
<keyword evidence="3 5" id="KW-0500">Molybdenum</keyword>
<dbReference type="PANTHER" id="PTHR10192:SF5">
    <property type="entry name" value="GEPHYRIN"/>
    <property type="match status" value="1"/>
</dbReference>
<dbReference type="PANTHER" id="PTHR10192">
    <property type="entry name" value="MOLYBDOPTERIN BIOSYNTHESIS PROTEIN"/>
    <property type="match status" value="1"/>
</dbReference>
<feature type="domain" description="MoaB/Mog" evidence="7">
    <location>
        <begin position="191"/>
        <end position="335"/>
    </location>
</feature>